<proteinExistence type="inferred from homology"/>
<gene>
    <name evidence="5" type="primary">vapC</name>
    <name evidence="7" type="ORF">RPMA_23415</name>
</gene>
<protein>
    <recommendedName>
        <fullName evidence="5">Ribonuclease VapC</fullName>
        <shortName evidence="5">RNase VapC</shortName>
        <ecNumber evidence="5">3.1.-.-</ecNumber>
    </recommendedName>
    <alternativeName>
        <fullName evidence="5">Toxin VapC</fullName>
    </alternativeName>
</protein>
<dbReference type="CDD" id="cd09854">
    <property type="entry name" value="PIN_VapC-like"/>
    <property type="match status" value="1"/>
</dbReference>
<feature type="binding site" evidence="5">
    <location>
        <position position="13"/>
    </location>
    <ligand>
        <name>Mg(2+)</name>
        <dbReference type="ChEBI" id="CHEBI:18420"/>
    </ligand>
</feature>
<sequence>MTGSGFTARIYVDSNVFIYAVEGNGDLADALAELLELFARKPGLAITSELTLAEILAKADRLQRRDYLDLIVESGAIELCPVNRDILIETAAYRRVMGATKLADAIHAVTALQYGCSILLSADRRMRIPTGLKLIDTDPHSLHALIKEFS</sequence>
<evidence type="ECO:0000259" key="6">
    <source>
        <dbReference type="SMART" id="SM00670"/>
    </source>
</evidence>
<feature type="binding site" evidence="5">
    <location>
        <position position="104"/>
    </location>
    <ligand>
        <name>Mg(2+)</name>
        <dbReference type="ChEBI" id="CHEBI:18420"/>
    </ligand>
</feature>
<organism evidence="7 8">
    <name type="scientific">Tardiphaga alba</name>
    <dbReference type="NCBI Taxonomy" id="340268"/>
    <lineage>
        <taxon>Bacteria</taxon>
        <taxon>Pseudomonadati</taxon>
        <taxon>Pseudomonadota</taxon>
        <taxon>Alphaproteobacteria</taxon>
        <taxon>Hyphomicrobiales</taxon>
        <taxon>Nitrobacteraceae</taxon>
        <taxon>Tardiphaga</taxon>
    </lineage>
</organism>
<dbReference type="EC" id="3.1.-.-" evidence="5"/>
<evidence type="ECO:0000256" key="1">
    <source>
        <dbReference type="ARBA" id="ARBA00022649"/>
    </source>
</evidence>
<keyword evidence="4 5" id="KW-0378">Hydrolase</keyword>
<dbReference type="Proteomes" id="UP000682843">
    <property type="component" value="Chromosome"/>
</dbReference>
<dbReference type="SMART" id="SM00670">
    <property type="entry name" value="PINc"/>
    <property type="match status" value="1"/>
</dbReference>
<dbReference type="EMBL" id="CP036498">
    <property type="protein sequence ID" value="QUS41464.1"/>
    <property type="molecule type" value="Genomic_DNA"/>
</dbReference>
<reference evidence="7 8" key="1">
    <citation type="submission" date="2019-02" db="EMBL/GenBank/DDBJ databases">
        <title>Emended description of the genus Rhodopseudomonas and description of Rhodopseudomonas albus sp. nov., a non-phototrophic, heavy-metal-tolerant bacterium isolated from garden soil.</title>
        <authorList>
            <person name="Bao Z."/>
            <person name="Cao W.W."/>
            <person name="Sato Y."/>
            <person name="Nishizawa T."/>
            <person name="Zhao J."/>
            <person name="Guo Y."/>
            <person name="Ohta H."/>
        </authorList>
    </citation>
    <scope>NUCLEOTIDE SEQUENCE [LARGE SCALE GENOMIC DNA]</scope>
    <source>
        <strain evidence="7 8">SK50-23</strain>
    </source>
</reference>
<dbReference type="Gene3D" id="3.40.50.1010">
    <property type="entry name" value="5'-nuclease"/>
    <property type="match status" value="1"/>
</dbReference>
<evidence type="ECO:0000313" key="8">
    <source>
        <dbReference type="Proteomes" id="UP000682843"/>
    </source>
</evidence>
<comment type="similarity">
    <text evidence="5">Belongs to the PINc/VapC protein family.</text>
</comment>
<dbReference type="InterPro" id="IPR022907">
    <property type="entry name" value="VapC_family"/>
</dbReference>
<comment type="function">
    <text evidence="5">Toxic component of a toxin-antitoxin (TA) system. An RNase.</text>
</comment>
<keyword evidence="2 5" id="KW-0540">Nuclease</keyword>
<keyword evidence="8" id="KW-1185">Reference proteome</keyword>
<evidence type="ECO:0000256" key="5">
    <source>
        <dbReference type="HAMAP-Rule" id="MF_00265"/>
    </source>
</evidence>
<dbReference type="HAMAP" id="MF_00265">
    <property type="entry name" value="VapC_Nob1"/>
    <property type="match status" value="1"/>
</dbReference>
<evidence type="ECO:0000256" key="3">
    <source>
        <dbReference type="ARBA" id="ARBA00022723"/>
    </source>
</evidence>
<dbReference type="RefSeq" id="WP_211910103.1">
    <property type="nucleotide sequence ID" value="NZ_CP036498.1"/>
</dbReference>
<keyword evidence="5" id="KW-0800">Toxin</keyword>
<keyword evidence="1 5" id="KW-1277">Toxin-antitoxin system</keyword>
<evidence type="ECO:0000256" key="4">
    <source>
        <dbReference type="ARBA" id="ARBA00022801"/>
    </source>
</evidence>
<keyword evidence="3 5" id="KW-0479">Metal-binding</keyword>
<keyword evidence="5" id="KW-0460">Magnesium</keyword>
<evidence type="ECO:0000256" key="2">
    <source>
        <dbReference type="ARBA" id="ARBA00022722"/>
    </source>
</evidence>
<dbReference type="InterPro" id="IPR029060">
    <property type="entry name" value="PIN-like_dom_sf"/>
</dbReference>
<evidence type="ECO:0000313" key="7">
    <source>
        <dbReference type="EMBL" id="QUS41464.1"/>
    </source>
</evidence>
<feature type="domain" description="PIN" evidence="6">
    <location>
        <begin position="8"/>
        <end position="128"/>
    </location>
</feature>
<accession>A0ABX8AFS1</accession>
<dbReference type="InterPro" id="IPR002716">
    <property type="entry name" value="PIN_dom"/>
</dbReference>
<dbReference type="Pfam" id="PF01850">
    <property type="entry name" value="PIN"/>
    <property type="match status" value="1"/>
</dbReference>
<name>A0ABX8AFS1_9BRAD</name>
<dbReference type="SUPFAM" id="SSF88723">
    <property type="entry name" value="PIN domain-like"/>
    <property type="match status" value="1"/>
</dbReference>
<comment type="cofactor">
    <cofactor evidence="5">
        <name>Mg(2+)</name>
        <dbReference type="ChEBI" id="CHEBI:18420"/>
    </cofactor>
</comment>